<dbReference type="SUPFAM" id="SSF54001">
    <property type="entry name" value="Cysteine proteinases"/>
    <property type="match status" value="1"/>
</dbReference>
<dbReference type="InterPro" id="IPR038765">
    <property type="entry name" value="Papain-like_cys_pep_sf"/>
</dbReference>
<feature type="signal peptide" evidence="2">
    <location>
        <begin position="1"/>
        <end position="28"/>
    </location>
</feature>
<feature type="chain" id="PRO_5010197704" evidence="2">
    <location>
        <begin position="29"/>
        <end position="478"/>
    </location>
</feature>
<evidence type="ECO:0000313" key="5">
    <source>
        <dbReference type="Proteomes" id="UP000183047"/>
    </source>
</evidence>
<gene>
    <name evidence="4" type="ORF">SAMN02910451_00115</name>
</gene>
<proteinExistence type="predicted"/>
<evidence type="ECO:0000313" key="4">
    <source>
        <dbReference type="EMBL" id="SCX75583.1"/>
    </source>
</evidence>
<evidence type="ECO:0000256" key="1">
    <source>
        <dbReference type="SAM" id="MobiDB-lite"/>
    </source>
</evidence>
<organism evidence="4 5">
    <name type="scientific">Butyrivibrio hungatei</name>
    <dbReference type="NCBI Taxonomy" id="185008"/>
    <lineage>
        <taxon>Bacteria</taxon>
        <taxon>Bacillati</taxon>
        <taxon>Bacillota</taxon>
        <taxon>Clostridia</taxon>
        <taxon>Lachnospirales</taxon>
        <taxon>Lachnospiraceae</taxon>
        <taxon>Butyrivibrio</taxon>
    </lineage>
</organism>
<dbReference type="PANTHER" id="PTHR46333:SF2">
    <property type="entry name" value="CYTOKINESIS PROTEIN 3"/>
    <property type="match status" value="1"/>
</dbReference>
<feature type="region of interest" description="Disordered" evidence="1">
    <location>
        <begin position="58"/>
        <end position="89"/>
    </location>
</feature>
<evidence type="ECO:0000259" key="3">
    <source>
        <dbReference type="Pfam" id="PF01841"/>
    </source>
</evidence>
<dbReference type="Proteomes" id="UP000183047">
    <property type="component" value="Unassembled WGS sequence"/>
</dbReference>
<dbReference type="RefSeq" id="WP_074460991.1">
    <property type="nucleotide sequence ID" value="NZ_FMUR01000003.1"/>
</dbReference>
<dbReference type="Gene3D" id="3.10.620.30">
    <property type="match status" value="1"/>
</dbReference>
<reference evidence="5" key="1">
    <citation type="submission" date="2016-10" db="EMBL/GenBank/DDBJ databases">
        <authorList>
            <person name="Varghese N."/>
            <person name="Submissions S."/>
        </authorList>
    </citation>
    <scope>NUCLEOTIDE SEQUENCE [LARGE SCALE GENOMIC DNA]</scope>
    <source>
        <strain evidence="5">XBD2006</strain>
    </source>
</reference>
<name>A0A1G5ACJ7_9FIRM</name>
<dbReference type="AlphaFoldDB" id="A0A1G5ACJ7"/>
<keyword evidence="2" id="KW-0732">Signal</keyword>
<protein>
    <submittedName>
        <fullName evidence="4">Transglutaminase-like superfamily protein</fullName>
    </submittedName>
</protein>
<accession>A0A1G5ACJ7</accession>
<dbReference type="EMBL" id="FMUR01000003">
    <property type="protein sequence ID" value="SCX75583.1"/>
    <property type="molecule type" value="Genomic_DNA"/>
</dbReference>
<dbReference type="Pfam" id="PF01841">
    <property type="entry name" value="Transglut_core"/>
    <property type="match status" value="1"/>
</dbReference>
<sequence length="478" mass="54199">MKNILVNKIKFKGIHARMVAAIATVAVASTFLCGCEYIDGVLEKFDLIDNDYDDSPFLDTDETASEEKEATDEAAKEGNESLNSGASGNVKGPESFDFSAFYRKFFDTDSDGEVKKVRDEAGLTEENIEKVKKNQEGYYAFDKLTDAGKTLYAELLLILKQELEDVYVSTTSEQAIDIVFNYLMIDHPEIFWVEGYSFKKYTVGDVTDKMAFSGQYTYDLKEVAARQKKIDEYVNECIAGAPSSGDDYYTIKYIYDYLVTNTDYVSGAPDNQNICSVFIGRESVCNGYAKATQYLLNKLGIDCITVSGTVDTRSNVEAKHSWNLVLCNGNYYYIDTTWGDSSYQTVSSDSDDVTNLPRVNYEYLCVTTENILTNHKFSDVIALPECKSMSDNYYVREKAYFESDDLEPVRELFDRRYNEGSENVTIKCATKEVYNSLLDKLVSKGAVFDYLRGGYDSDNKKNVRYTTFEETKTIIFWL</sequence>
<dbReference type="InterPro" id="IPR052557">
    <property type="entry name" value="CAP/Cytokinesis_protein"/>
</dbReference>
<feature type="compositionally biased region" description="Basic and acidic residues" evidence="1">
    <location>
        <begin position="65"/>
        <end position="79"/>
    </location>
</feature>
<dbReference type="OrthoDB" id="9788327at2"/>
<feature type="domain" description="Transglutaminase-like" evidence="3">
    <location>
        <begin position="245"/>
        <end position="334"/>
    </location>
</feature>
<keyword evidence="5" id="KW-1185">Reference proteome</keyword>
<dbReference type="InterPro" id="IPR002931">
    <property type="entry name" value="Transglutaminase-like"/>
</dbReference>
<dbReference type="PROSITE" id="PS51257">
    <property type="entry name" value="PROKAR_LIPOPROTEIN"/>
    <property type="match status" value="1"/>
</dbReference>
<dbReference type="GO" id="GO:0005737">
    <property type="term" value="C:cytoplasm"/>
    <property type="evidence" value="ECO:0007669"/>
    <property type="project" value="TreeGrafter"/>
</dbReference>
<dbReference type="PANTHER" id="PTHR46333">
    <property type="entry name" value="CYTOKINESIS PROTEIN 3"/>
    <property type="match status" value="1"/>
</dbReference>
<evidence type="ECO:0000256" key="2">
    <source>
        <dbReference type="SAM" id="SignalP"/>
    </source>
</evidence>